<dbReference type="STRING" id="634994.GCWU000323_01669"/>
<reference evidence="1 2" key="1">
    <citation type="submission" date="2009-09" db="EMBL/GenBank/DDBJ databases">
        <authorList>
            <person name="Weinstock G."/>
            <person name="Sodergren E."/>
            <person name="Clifton S."/>
            <person name="Fulton L."/>
            <person name="Fulton B."/>
            <person name="Courtney L."/>
            <person name="Fronick C."/>
            <person name="Harrison M."/>
            <person name="Strong C."/>
            <person name="Farmer C."/>
            <person name="Delahaunty K."/>
            <person name="Markovic C."/>
            <person name="Hall O."/>
            <person name="Minx P."/>
            <person name="Tomlinson C."/>
            <person name="Mitreva M."/>
            <person name="Nelson J."/>
            <person name="Hou S."/>
            <person name="Wollam A."/>
            <person name="Pepin K.H."/>
            <person name="Johnson M."/>
            <person name="Bhonagiri V."/>
            <person name="Nash W.E."/>
            <person name="Warren W."/>
            <person name="Chinwalla A."/>
            <person name="Mardis E.R."/>
            <person name="Wilson R.K."/>
        </authorList>
    </citation>
    <scope>NUCLEOTIDE SEQUENCE [LARGE SCALE GENOMIC DNA]</scope>
    <source>
        <strain evidence="1 2">F0254</strain>
    </source>
</reference>
<protein>
    <submittedName>
        <fullName evidence="1">Uncharacterized protein</fullName>
    </submittedName>
</protein>
<sequence length="64" mass="7653">MRKCLKIFRFKNSKWNKIFKEGENVLLNRTLGNIKTDEYQFAVHIEYAKNLVLTMKKLENMESG</sequence>
<dbReference type="Proteomes" id="UP000006233">
    <property type="component" value="Unassembled WGS sequence"/>
</dbReference>
<gene>
    <name evidence="1" type="ORF">GCWU000323_01669</name>
</gene>
<evidence type="ECO:0000313" key="1">
    <source>
        <dbReference type="EMBL" id="EEX74241.1"/>
    </source>
</evidence>
<accession>C9MYN9</accession>
<name>C9MYN9_9FUSO</name>
<proteinExistence type="predicted"/>
<organism evidence="1 2">
    <name type="scientific">Leptotrichia hofstadii F0254</name>
    <dbReference type="NCBI Taxonomy" id="634994"/>
    <lineage>
        <taxon>Bacteria</taxon>
        <taxon>Fusobacteriati</taxon>
        <taxon>Fusobacteriota</taxon>
        <taxon>Fusobacteriia</taxon>
        <taxon>Fusobacteriales</taxon>
        <taxon>Leptotrichiaceae</taxon>
        <taxon>Leptotrichia</taxon>
    </lineage>
</organism>
<dbReference type="AlphaFoldDB" id="C9MYN9"/>
<dbReference type="EMBL" id="ACVB02000011">
    <property type="protein sequence ID" value="EEX74241.1"/>
    <property type="molecule type" value="Genomic_DNA"/>
</dbReference>
<dbReference type="HOGENOM" id="CLU_2862329_0_0_0"/>
<evidence type="ECO:0000313" key="2">
    <source>
        <dbReference type="Proteomes" id="UP000006233"/>
    </source>
</evidence>
<comment type="caution">
    <text evidence="1">The sequence shown here is derived from an EMBL/GenBank/DDBJ whole genome shotgun (WGS) entry which is preliminary data.</text>
</comment>